<protein>
    <submittedName>
        <fullName evidence="1">Uncharacterized protein</fullName>
    </submittedName>
</protein>
<evidence type="ECO:0000313" key="2">
    <source>
        <dbReference type="Proteomes" id="UP001295420"/>
    </source>
</evidence>
<proteinExistence type="predicted"/>
<name>A0AAU9QEY5_9VIBR</name>
<sequence length="61" mass="7125">MRFVCGLRLLTKCLQLSPSLLRVFVNQMLTFVRLEAEIGYNNKCSMELSEQARERKKVKTC</sequence>
<dbReference type="EMBL" id="CAKMTQ010000075">
    <property type="protein sequence ID" value="CAH1543207.1"/>
    <property type="molecule type" value="Genomic_DNA"/>
</dbReference>
<comment type="caution">
    <text evidence="1">The sequence shown here is derived from an EMBL/GenBank/DDBJ whole genome shotgun (WGS) entry which is preliminary data.</text>
</comment>
<gene>
    <name evidence="1" type="ORF">THF1D04_90107</name>
</gene>
<dbReference type="Proteomes" id="UP001295420">
    <property type="component" value="Unassembled WGS sequence"/>
</dbReference>
<dbReference type="AlphaFoldDB" id="A0AAU9QEY5"/>
<evidence type="ECO:0000313" key="1">
    <source>
        <dbReference type="EMBL" id="CAH1543207.1"/>
    </source>
</evidence>
<reference evidence="1" key="1">
    <citation type="submission" date="2022-01" db="EMBL/GenBank/DDBJ databases">
        <authorList>
            <person name="Lagorce A."/>
        </authorList>
    </citation>
    <scope>NUCLEOTIDE SEQUENCE</scope>
    <source>
        <strain evidence="1">Th15_F1_D04</strain>
    </source>
</reference>
<accession>A0AAU9QEY5</accession>
<organism evidence="1 2">
    <name type="scientific">Vibrio owensii</name>
    <dbReference type="NCBI Taxonomy" id="696485"/>
    <lineage>
        <taxon>Bacteria</taxon>
        <taxon>Pseudomonadati</taxon>
        <taxon>Pseudomonadota</taxon>
        <taxon>Gammaproteobacteria</taxon>
        <taxon>Vibrionales</taxon>
        <taxon>Vibrionaceae</taxon>
        <taxon>Vibrio</taxon>
    </lineage>
</organism>